<dbReference type="AlphaFoldDB" id="A0A0S2KJK2"/>
<accession>A0A0S2KJK2</accession>
<dbReference type="GO" id="GO:0003676">
    <property type="term" value="F:nucleic acid binding"/>
    <property type="evidence" value="ECO:0007669"/>
    <property type="project" value="InterPro"/>
</dbReference>
<keyword evidence="1" id="KW-0963">Cytoplasm</keyword>
<feature type="domain" description="Exonuclease VII large subunit C-terminal" evidence="6">
    <location>
        <begin position="143"/>
        <end position="431"/>
    </location>
</feature>
<dbReference type="GO" id="GO:0008855">
    <property type="term" value="F:exodeoxyribonuclease VII activity"/>
    <property type="evidence" value="ECO:0007669"/>
    <property type="project" value="UniProtKB-UniRule"/>
</dbReference>
<dbReference type="GO" id="GO:0006308">
    <property type="term" value="P:DNA catabolic process"/>
    <property type="evidence" value="ECO:0007669"/>
    <property type="project" value="UniProtKB-UniRule"/>
</dbReference>
<comment type="subcellular location">
    <subcellularLocation>
        <location evidence="5">Cytoplasm</location>
    </subcellularLocation>
</comment>
<evidence type="ECO:0000313" key="9">
    <source>
        <dbReference type="Proteomes" id="UP000056252"/>
    </source>
</evidence>
<dbReference type="InterPro" id="IPR025824">
    <property type="entry name" value="OB-fold_nuc-bd_dom"/>
</dbReference>
<dbReference type="Proteomes" id="UP000056252">
    <property type="component" value="Chromosome"/>
</dbReference>
<protein>
    <recommendedName>
        <fullName evidence="5">Exodeoxyribonuclease 7 large subunit</fullName>
        <ecNumber evidence="5">3.1.11.6</ecNumber>
    </recommendedName>
</protein>
<evidence type="ECO:0000256" key="4">
    <source>
        <dbReference type="ARBA" id="ARBA00022839"/>
    </source>
</evidence>
<dbReference type="GO" id="GO:0009318">
    <property type="term" value="C:exodeoxyribonuclease VII complex"/>
    <property type="evidence" value="ECO:0007669"/>
    <property type="project" value="UniProtKB-UniRule"/>
</dbReference>
<dbReference type="CDD" id="cd04489">
    <property type="entry name" value="ExoVII_LU_OBF"/>
    <property type="match status" value="1"/>
</dbReference>
<keyword evidence="9" id="KW-1185">Reference proteome</keyword>
<comment type="catalytic activity">
    <reaction evidence="5">
        <text>Exonucleolytic cleavage in either 5'- to 3'- or 3'- to 5'-direction to yield nucleoside 5'-phosphates.</text>
        <dbReference type="EC" id="3.1.11.6"/>
    </reaction>
</comment>
<dbReference type="KEGG" id="peo:AS203_04600"/>
<dbReference type="PANTHER" id="PTHR30008:SF0">
    <property type="entry name" value="EXODEOXYRIBONUCLEASE 7 LARGE SUBUNIT"/>
    <property type="match status" value="1"/>
</dbReference>
<dbReference type="EC" id="3.1.11.6" evidence="5"/>
<dbReference type="InterPro" id="IPR003753">
    <property type="entry name" value="Exonuc_VII_L"/>
</dbReference>
<dbReference type="InterPro" id="IPR020579">
    <property type="entry name" value="Exonuc_VII_lsu_C"/>
</dbReference>
<evidence type="ECO:0000259" key="6">
    <source>
        <dbReference type="Pfam" id="PF02601"/>
    </source>
</evidence>
<dbReference type="GO" id="GO:0005737">
    <property type="term" value="C:cytoplasm"/>
    <property type="evidence" value="ECO:0007669"/>
    <property type="project" value="UniProtKB-SubCell"/>
</dbReference>
<keyword evidence="4 5" id="KW-0269">Exonuclease</keyword>
<evidence type="ECO:0000256" key="1">
    <source>
        <dbReference type="ARBA" id="ARBA00022490"/>
    </source>
</evidence>
<organism evidence="8 9">
    <name type="scientific">Hoylesella enoeca</name>
    <dbReference type="NCBI Taxonomy" id="76123"/>
    <lineage>
        <taxon>Bacteria</taxon>
        <taxon>Pseudomonadati</taxon>
        <taxon>Bacteroidota</taxon>
        <taxon>Bacteroidia</taxon>
        <taxon>Bacteroidales</taxon>
        <taxon>Prevotellaceae</taxon>
        <taxon>Hoylesella</taxon>
    </lineage>
</organism>
<dbReference type="RefSeq" id="WP_060544236.1">
    <property type="nucleotide sequence ID" value="NZ_CP013195.1"/>
</dbReference>
<keyword evidence="3 5" id="KW-0378">Hydrolase</keyword>
<sequence length="436" mass="48944">MTDQEQTPQLSLYELNLLVRETIEVSMPDEYWVEAELAEVREVRGHCYMELVQKDVSTHTPVARASAKCWRSRWMLVGPYFERMTGRRLCAGLKVLLRVHADFHEAYGFSWIVTDIDPRFTMGDLARRRQEIIRILRQEGVLELQRELSLPMFTQRIAVISSENAAGYGDFCNQLMHNDYGLRFAVQLFSAVMQGEQVERSVIAALDRINADVDAFDAVVIIRGGGATSELSGFDTLELAENVANFPLPIITGIGHERDESVLDLVAHTSVKTPTAAATLLIDHLAAVLQRIGEAQDAVTRTVRQRLEIERIRIDRLASTIPMLFSVVKTQQEARIDNLFTALTHAVGQHIAAANHHLDTLSNVLPSAAERLITVEQHRMALLAQRVEAVDPVQLLNRGYSITLHNGRSVRDARSLRSGDEIETRVAHGTIWSVVK</sequence>
<evidence type="ECO:0000256" key="5">
    <source>
        <dbReference type="RuleBase" id="RU004355"/>
    </source>
</evidence>
<dbReference type="STRING" id="76123.AS203_04600"/>
<name>A0A0S2KJK2_9BACT</name>
<dbReference type="PANTHER" id="PTHR30008">
    <property type="entry name" value="EXODEOXYRIBONUCLEASE 7 LARGE SUBUNIT"/>
    <property type="match status" value="1"/>
</dbReference>
<dbReference type="NCBIfam" id="TIGR00237">
    <property type="entry name" value="xseA"/>
    <property type="match status" value="1"/>
</dbReference>
<dbReference type="Pfam" id="PF02601">
    <property type="entry name" value="Exonuc_VII_L"/>
    <property type="match status" value="1"/>
</dbReference>
<dbReference type="Pfam" id="PF13742">
    <property type="entry name" value="tRNA_anti_2"/>
    <property type="match status" value="1"/>
</dbReference>
<dbReference type="OrthoDB" id="9802795at2"/>
<evidence type="ECO:0000256" key="3">
    <source>
        <dbReference type="ARBA" id="ARBA00022801"/>
    </source>
</evidence>
<evidence type="ECO:0000313" key="8">
    <source>
        <dbReference type="EMBL" id="ALO48448.1"/>
    </source>
</evidence>
<proteinExistence type="inferred from homology"/>
<feature type="domain" description="OB-fold nucleic acid binding" evidence="7">
    <location>
        <begin position="11"/>
        <end position="117"/>
    </location>
</feature>
<comment type="similarity">
    <text evidence="5">Belongs to the XseA family.</text>
</comment>
<evidence type="ECO:0000256" key="2">
    <source>
        <dbReference type="ARBA" id="ARBA00022722"/>
    </source>
</evidence>
<evidence type="ECO:0000259" key="7">
    <source>
        <dbReference type="Pfam" id="PF13742"/>
    </source>
</evidence>
<dbReference type="EMBL" id="CP013195">
    <property type="protein sequence ID" value="ALO48448.1"/>
    <property type="molecule type" value="Genomic_DNA"/>
</dbReference>
<reference evidence="9" key="1">
    <citation type="submission" date="2015-11" db="EMBL/GenBank/DDBJ databases">
        <authorList>
            <person name="Holder M.E."/>
            <person name="Ajami N.J."/>
            <person name="Petrosino J.F."/>
        </authorList>
    </citation>
    <scope>NUCLEOTIDE SEQUENCE [LARGE SCALE GENOMIC DNA]</scope>
    <source>
        <strain evidence="9">F0113</strain>
    </source>
</reference>
<gene>
    <name evidence="8" type="ORF">AS203_04600</name>
</gene>
<dbReference type="eggNOG" id="COG1570">
    <property type="taxonomic scope" value="Bacteria"/>
</dbReference>
<keyword evidence="2 5" id="KW-0540">Nuclease</keyword>